<organism evidence="12 13">
    <name type="scientific">Litchfieldia salsa</name>
    <dbReference type="NCBI Taxonomy" id="930152"/>
    <lineage>
        <taxon>Bacteria</taxon>
        <taxon>Bacillati</taxon>
        <taxon>Bacillota</taxon>
        <taxon>Bacilli</taxon>
        <taxon>Bacillales</taxon>
        <taxon>Bacillaceae</taxon>
        <taxon>Litchfieldia</taxon>
    </lineage>
</organism>
<dbReference type="SMART" id="SM00640">
    <property type="entry name" value="Glyco_32"/>
    <property type="match status" value="1"/>
</dbReference>
<dbReference type="GO" id="GO:0004564">
    <property type="term" value="F:beta-fructofuranosidase activity"/>
    <property type="evidence" value="ECO:0007669"/>
    <property type="project" value="UniProtKB-EC"/>
</dbReference>
<proteinExistence type="inferred from homology"/>
<sequence>MKQEQKEKYSIERAMDEINIKSPEVAKDHHRLEYHVMGPTGWINDPNGLIQYKGEYHVFFQYYPFKSSWGPMHWGHVKSKDLVRWEHLPVALAPTEDYEENGGCFSGSAVDNNGELTLIFTGHNDNKNPKEVQCIATSTDGITFQKYEGNPVIPHPPVDGSPDFRDPKVWKNEDKWYMVVGSAKENKGKALLYRSDDLREWEYVNVLAESDQDQGNMWECPDIFPLGEKHVLIASPMEAKVGRTMYVVGDMNYETGKFTQGYYQKMDFGHDFYAPQSLLDDKGRRIVIGWMDIWGAKMPTQEKGWAGAMTIPRECKLLEDGKVAFLPVEELKTLRGAHWNYSDLVVKENQLLNEVRNDKLELKVIFDLEKTTASTFGVKLRCSEDGTEETVIGINAETKTVYVDRDRSGNEVTGISRAEVNYDGTVSLHIFLDCSSVEVFTDEGRTVLSDRIYPKEDSLGVELFVSEGQVTFTSLDIWELKA</sequence>
<keyword evidence="9" id="KW-0119">Carbohydrate metabolism</keyword>
<evidence type="ECO:0000259" key="11">
    <source>
        <dbReference type="Pfam" id="PF08244"/>
    </source>
</evidence>
<evidence type="ECO:0000256" key="6">
    <source>
        <dbReference type="ARBA" id="ARBA00023295"/>
    </source>
</evidence>
<evidence type="ECO:0000256" key="5">
    <source>
        <dbReference type="ARBA" id="ARBA00022801"/>
    </source>
</evidence>
<keyword evidence="5 8" id="KW-0378">Hydrolase</keyword>
<dbReference type="InterPro" id="IPR023296">
    <property type="entry name" value="Glyco_hydro_beta-prop_sf"/>
</dbReference>
<dbReference type="UniPathway" id="UPA00238"/>
<dbReference type="InterPro" id="IPR001362">
    <property type="entry name" value="Glyco_hydro_32"/>
</dbReference>
<evidence type="ECO:0000256" key="4">
    <source>
        <dbReference type="ARBA" id="ARBA00019623"/>
    </source>
</evidence>
<dbReference type="InterPro" id="IPR013148">
    <property type="entry name" value="Glyco_hydro_32_N"/>
</dbReference>
<evidence type="ECO:0000256" key="1">
    <source>
        <dbReference type="ARBA" id="ARBA00004914"/>
    </source>
</evidence>
<dbReference type="Proteomes" id="UP000199159">
    <property type="component" value="Unassembled WGS sequence"/>
</dbReference>
<dbReference type="OrthoDB" id="9759709at2"/>
<dbReference type="SUPFAM" id="SSF49899">
    <property type="entry name" value="Concanavalin A-like lectins/glucanases"/>
    <property type="match status" value="1"/>
</dbReference>
<dbReference type="EMBL" id="FNJU01000014">
    <property type="protein sequence ID" value="SDP93286.1"/>
    <property type="molecule type" value="Genomic_DNA"/>
</dbReference>
<gene>
    <name evidence="12" type="ORF">SAMN05216565_11426</name>
</gene>
<comment type="similarity">
    <text evidence="2 8">Belongs to the glycosyl hydrolase 32 family.</text>
</comment>
<comment type="function">
    <text evidence="9">Enables the bacterium to metabolize sucrose as a sole carbon source.</text>
</comment>
<dbReference type="PANTHER" id="PTHR43101:SF1">
    <property type="entry name" value="BETA-FRUCTOSIDASE"/>
    <property type="match status" value="1"/>
</dbReference>
<evidence type="ECO:0000256" key="8">
    <source>
        <dbReference type="RuleBase" id="RU362110"/>
    </source>
</evidence>
<evidence type="ECO:0000256" key="7">
    <source>
        <dbReference type="ARBA" id="ARBA00033367"/>
    </source>
</evidence>
<evidence type="ECO:0000256" key="2">
    <source>
        <dbReference type="ARBA" id="ARBA00009902"/>
    </source>
</evidence>
<dbReference type="Gene3D" id="2.115.10.20">
    <property type="entry name" value="Glycosyl hydrolase domain, family 43"/>
    <property type="match status" value="1"/>
</dbReference>
<evidence type="ECO:0000256" key="9">
    <source>
        <dbReference type="RuleBase" id="RU365015"/>
    </source>
</evidence>
<dbReference type="AlphaFoldDB" id="A0A1H0WSQ5"/>
<dbReference type="Pfam" id="PF08244">
    <property type="entry name" value="Glyco_hydro_32C"/>
    <property type="match status" value="1"/>
</dbReference>
<dbReference type="InterPro" id="IPR051214">
    <property type="entry name" value="GH32_Enzymes"/>
</dbReference>
<dbReference type="STRING" id="930152.SAMN05216565_11426"/>
<dbReference type="EC" id="3.2.1.26" evidence="3 8"/>
<dbReference type="GO" id="GO:0005737">
    <property type="term" value="C:cytoplasm"/>
    <property type="evidence" value="ECO:0007669"/>
    <property type="project" value="UniProtKB-SubCell"/>
</dbReference>
<feature type="domain" description="Glycosyl hydrolase family 32 C-terminal" evidence="11">
    <location>
        <begin position="330"/>
        <end position="479"/>
    </location>
</feature>
<comment type="catalytic activity">
    <reaction evidence="8">
        <text>Hydrolysis of terminal non-reducing beta-D-fructofuranoside residues in beta-D-fructofuranosides.</text>
        <dbReference type="EC" id="3.2.1.26"/>
    </reaction>
</comment>
<evidence type="ECO:0000313" key="12">
    <source>
        <dbReference type="EMBL" id="SDP93286.1"/>
    </source>
</evidence>
<keyword evidence="13" id="KW-1185">Reference proteome</keyword>
<dbReference type="InterPro" id="IPR006232">
    <property type="entry name" value="Suc6P_hydrolase"/>
</dbReference>
<protein>
    <recommendedName>
        <fullName evidence="4 8">Sucrose-6-phosphate hydrolase</fullName>
        <ecNumber evidence="3 8">3.2.1.26</ecNumber>
    </recommendedName>
    <alternativeName>
        <fullName evidence="7 9">Invertase</fullName>
    </alternativeName>
</protein>
<reference evidence="13" key="1">
    <citation type="submission" date="2016-10" db="EMBL/GenBank/DDBJ databases">
        <authorList>
            <person name="Varghese N."/>
            <person name="Submissions S."/>
        </authorList>
    </citation>
    <scope>NUCLEOTIDE SEQUENCE [LARGE SCALE GENOMIC DNA]</scope>
    <source>
        <strain evidence="13">IBRC-M10078</strain>
    </source>
</reference>
<keyword evidence="6 8" id="KW-0326">Glycosidase</keyword>
<dbReference type="InterPro" id="IPR013189">
    <property type="entry name" value="Glyco_hydro_32_C"/>
</dbReference>
<dbReference type="CDD" id="cd08996">
    <property type="entry name" value="GH32_FFase"/>
    <property type="match status" value="1"/>
</dbReference>
<dbReference type="GO" id="GO:0005985">
    <property type="term" value="P:sucrose metabolic process"/>
    <property type="evidence" value="ECO:0007669"/>
    <property type="project" value="UniProtKB-UniPathway"/>
</dbReference>
<evidence type="ECO:0000313" key="13">
    <source>
        <dbReference type="Proteomes" id="UP000199159"/>
    </source>
</evidence>
<dbReference type="NCBIfam" id="TIGR01322">
    <property type="entry name" value="scrB_fam"/>
    <property type="match status" value="1"/>
</dbReference>
<dbReference type="InterPro" id="IPR013320">
    <property type="entry name" value="ConA-like_dom_sf"/>
</dbReference>
<feature type="domain" description="Glycosyl hydrolase family 32 N-terminal" evidence="10">
    <location>
        <begin position="35"/>
        <end position="319"/>
    </location>
</feature>
<comment type="subcellular location">
    <subcellularLocation>
        <location evidence="9">Cytoplasm</location>
    </subcellularLocation>
</comment>
<dbReference type="RefSeq" id="WP_090858516.1">
    <property type="nucleotide sequence ID" value="NZ_FNJU01000014.1"/>
</dbReference>
<name>A0A1H0WSQ5_9BACI</name>
<keyword evidence="9" id="KW-0963">Cytoplasm</keyword>
<dbReference type="SUPFAM" id="SSF75005">
    <property type="entry name" value="Arabinanase/levansucrase/invertase"/>
    <property type="match status" value="1"/>
</dbReference>
<comment type="pathway">
    <text evidence="1 9">Glycan biosynthesis; sucrose metabolism.</text>
</comment>
<evidence type="ECO:0000259" key="10">
    <source>
        <dbReference type="Pfam" id="PF00251"/>
    </source>
</evidence>
<accession>A0A1H0WSQ5</accession>
<dbReference type="Gene3D" id="2.60.120.560">
    <property type="entry name" value="Exo-inulinase, domain 1"/>
    <property type="match status" value="1"/>
</dbReference>
<dbReference type="Pfam" id="PF00251">
    <property type="entry name" value="Glyco_hydro_32N"/>
    <property type="match status" value="1"/>
</dbReference>
<evidence type="ECO:0000256" key="3">
    <source>
        <dbReference type="ARBA" id="ARBA00012758"/>
    </source>
</evidence>
<dbReference type="PANTHER" id="PTHR43101">
    <property type="entry name" value="BETA-FRUCTOSIDASE"/>
    <property type="match status" value="1"/>
</dbReference>